<dbReference type="EMBL" id="FNXT01001281">
    <property type="protein sequence ID" value="SZX77336.1"/>
    <property type="molecule type" value="Genomic_DNA"/>
</dbReference>
<dbReference type="InterPro" id="IPR036236">
    <property type="entry name" value="Znf_C2H2_sf"/>
</dbReference>
<keyword evidence="3" id="KW-0862">Zinc</keyword>
<organism evidence="7 8">
    <name type="scientific">Tetradesmus obliquus</name>
    <name type="common">Green alga</name>
    <name type="synonym">Acutodesmus obliquus</name>
    <dbReference type="NCBI Taxonomy" id="3088"/>
    <lineage>
        <taxon>Eukaryota</taxon>
        <taxon>Viridiplantae</taxon>
        <taxon>Chlorophyta</taxon>
        <taxon>core chlorophytes</taxon>
        <taxon>Chlorophyceae</taxon>
        <taxon>CS clade</taxon>
        <taxon>Sphaeropleales</taxon>
        <taxon>Scenedesmaceae</taxon>
        <taxon>Tetradesmus</taxon>
    </lineage>
</organism>
<dbReference type="PANTHER" id="PTHR47444:SF1">
    <property type="entry name" value="EXPRESSED PROTEIN"/>
    <property type="match status" value="1"/>
</dbReference>
<name>A0A383WKQ6_TETOB</name>
<dbReference type="Proteomes" id="UP000256970">
    <property type="component" value="Unassembled WGS sequence"/>
</dbReference>
<reference evidence="7 8" key="1">
    <citation type="submission" date="2016-10" db="EMBL/GenBank/DDBJ databases">
        <authorList>
            <person name="Cai Z."/>
        </authorList>
    </citation>
    <scope>NUCLEOTIDE SEQUENCE [LARGE SCALE GENOMIC DNA]</scope>
</reference>
<evidence type="ECO:0000256" key="3">
    <source>
        <dbReference type="ARBA" id="ARBA00022833"/>
    </source>
</evidence>
<feature type="region of interest" description="Disordered" evidence="4">
    <location>
        <begin position="1"/>
        <end position="62"/>
    </location>
</feature>
<dbReference type="InterPro" id="IPR003604">
    <property type="entry name" value="Matrin/U1-like-C_Znf_C2H2"/>
</dbReference>
<dbReference type="InterPro" id="IPR013087">
    <property type="entry name" value="Znf_C2H2_type"/>
</dbReference>
<gene>
    <name evidence="7" type="ORF">BQ4739_LOCUS17693</name>
    <name evidence="6" type="ORF">BQ4739_LOCUS9086</name>
</gene>
<keyword evidence="2" id="KW-0863">Zinc-finger</keyword>
<evidence type="ECO:0000256" key="4">
    <source>
        <dbReference type="SAM" id="MobiDB-lite"/>
    </source>
</evidence>
<dbReference type="GO" id="GO:0008270">
    <property type="term" value="F:zinc ion binding"/>
    <property type="evidence" value="ECO:0007669"/>
    <property type="project" value="UniProtKB-KW"/>
</dbReference>
<dbReference type="SUPFAM" id="SSF57667">
    <property type="entry name" value="beta-beta-alpha zinc fingers"/>
    <property type="match status" value="1"/>
</dbReference>
<evidence type="ECO:0000256" key="1">
    <source>
        <dbReference type="ARBA" id="ARBA00022723"/>
    </source>
</evidence>
<sequence length="143" mass="15844">MGNAPGKRKVGGNSKTRKWHKQQLRGKFEERHVDQRWEDIRKPPKLVHDGKTGPQGTTAKQELDAELPGSGQHYCIPCARYFQTASALADHEGTRPHKRTVKMLLNTAKPHNQVDAEVAAGMGRPDNGPKLRSHGPAAVEMVQ</sequence>
<dbReference type="Pfam" id="PF12171">
    <property type="entry name" value="zf-C2H2_jaz"/>
    <property type="match status" value="1"/>
</dbReference>
<feature type="region of interest" description="Disordered" evidence="4">
    <location>
        <begin position="121"/>
        <end position="143"/>
    </location>
</feature>
<evidence type="ECO:0000259" key="5">
    <source>
        <dbReference type="PROSITE" id="PS00028"/>
    </source>
</evidence>
<dbReference type="Gene3D" id="3.30.160.60">
    <property type="entry name" value="Classic Zinc Finger"/>
    <property type="match status" value="1"/>
</dbReference>
<dbReference type="PROSITE" id="PS00028">
    <property type="entry name" value="ZINC_FINGER_C2H2_1"/>
    <property type="match status" value="1"/>
</dbReference>
<evidence type="ECO:0000256" key="2">
    <source>
        <dbReference type="ARBA" id="ARBA00022771"/>
    </source>
</evidence>
<feature type="compositionally biased region" description="Basic residues" evidence="4">
    <location>
        <begin position="1"/>
        <end position="24"/>
    </location>
</feature>
<dbReference type="EMBL" id="FNXT01000881">
    <property type="protein sequence ID" value="SZX68768.1"/>
    <property type="molecule type" value="Genomic_DNA"/>
</dbReference>
<proteinExistence type="predicted"/>
<dbReference type="InterPro" id="IPR022755">
    <property type="entry name" value="Znf_C2H2_jaz"/>
</dbReference>
<accession>A0A383WKQ6</accession>
<keyword evidence="8" id="KW-1185">Reference proteome</keyword>
<protein>
    <recommendedName>
        <fullName evidence="5">C2H2-type domain-containing protein</fullName>
    </recommendedName>
</protein>
<dbReference type="GO" id="GO:0003676">
    <property type="term" value="F:nucleic acid binding"/>
    <property type="evidence" value="ECO:0007669"/>
    <property type="project" value="InterPro"/>
</dbReference>
<evidence type="ECO:0000313" key="8">
    <source>
        <dbReference type="Proteomes" id="UP000256970"/>
    </source>
</evidence>
<feature type="compositionally biased region" description="Basic and acidic residues" evidence="4">
    <location>
        <begin position="26"/>
        <end position="51"/>
    </location>
</feature>
<evidence type="ECO:0000313" key="7">
    <source>
        <dbReference type="EMBL" id="SZX77336.1"/>
    </source>
</evidence>
<dbReference type="AlphaFoldDB" id="A0A383WKQ6"/>
<feature type="domain" description="C2H2-type" evidence="5">
    <location>
        <begin position="75"/>
        <end position="97"/>
    </location>
</feature>
<dbReference type="STRING" id="3088.A0A383WKQ6"/>
<dbReference type="SMART" id="SM00451">
    <property type="entry name" value="ZnF_U1"/>
    <property type="match status" value="1"/>
</dbReference>
<dbReference type="PANTHER" id="PTHR47444">
    <property type="entry name" value="EXPRESSED PROTEIN"/>
    <property type="match status" value="1"/>
</dbReference>
<evidence type="ECO:0000313" key="6">
    <source>
        <dbReference type="EMBL" id="SZX68768.1"/>
    </source>
</evidence>
<keyword evidence="1" id="KW-0479">Metal-binding</keyword>